<keyword evidence="7" id="KW-0464">Manganese</keyword>
<evidence type="ECO:0000256" key="7">
    <source>
        <dbReference type="ARBA" id="ARBA00023211"/>
    </source>
</evidence>
<dbReference type="STRING" id="1459636.NTE_01256"/>
<dbReference type="Proteomes" id="UP000028194">
    <property type="component" value="Chromosome"/>
</dbReference>
<dbReference type="InterPro" id="IPR008225">
    <property type="entry name" value="F420-0_g-glutamyl_ligase"/>
</dbReference>
<reference evidence="9 10" key="1">
    <citation type="journal article" date="2014" name="PLoS ONE">
        <title>Genome Sequence of Candidatus Nitrososphaera evergladensis from Group I.1b Enriched from Everglades Soil Reveals Novel Genomic Features of the Ammonia-Oxidizing Archaea.</title>
        <authorList>
            <person name="Zhalnina K.V."/>
            <person name="Dias R."/>
            <person name="Leonard M.T."/>
            <person name="Dorr de Quadros P."/>
            <person name="Camargo F.A."/>
            <person name="Drew J.C."/>
            <person name="Farmerie W.G."/>
            <person name="Daroub S.H."/>
            <person name="Triplett E.W."/>
        </authorList>
    </citation>
    <scope>NUCLEOTIDE SEQUENCE [LARGE SCALE GENOMIC DNA]</scope>
    <source>
        <strain evidence="9 10">SR1</strain>
    </source>
</reference>
<evidence type="ECO:0000259" key="8">
    <source>
        <dbReference type="Pfam" id="PF01996"/>
    </source>
</evidence>
<dbReference type="eggNOG" id="arCOG02714">
    <property type="taxonomic scope" value="Archaea"/>
</dbReference>
<dbReference type="InterPro" id="IPR002847">
    <property type="entry name" value="F420-0_gamma-glut_ligase-dom"/>
</dbReference>
<dbReference type="NCBIfam" id="TIGR01916">
    <property type="entry name" value="F420_cofE"/>
    <property type="match status" value="1"/>
</dbReference>
<dbReference type="KEGG" id="nev:NTE_01256"/>
<feature type="domain" description="Coenzyme F420:L-glutamate ligase-like" evidence="8">
    <location>
        <begin position="21"/>
        <end position="216"/>
    </location>
</feature>
<keyword evidence="2" id="KW-0479">Metal-binding</keyword>
<gene>
    <name evidence="9" type="ORF">NTE_01256</name>
</gene>
<keyword evidence="5" id="KW-0630">Potassium</keyword>
<keyword evidence="10" id="KW-1185">Reference proteome</keyword>
<protein>
    <submittedName>
        <fullName evidence="9">Coenzyme F420-0 gamma-glutamyl ligase</fullName>
    </submittedName>
</protein>
<dbReference type="GO" id="GO:0046872">
    <property type="term" value="F:metal ion binding"/>
    <property type="evidence" value="ECO:0007669"/>
    <property type="project" value="UniProtKB-KW"/>
</dbReference>
<evidence type="ECO:0000313" key="9">
    <source>
        <dbReference type="EMBL" id="AIF83326.1"/>
    </source>
</evidence>
<evidence type="ECO:0000256" key="4">
    <source>
        <dbReference type="ARBA" id="ARBA00022842"/>
    </source>
</evidence>
<proteinExistence type="predicted"/>
<dbReference type="PANTHER" id="PTHR47917:SF2">
    <property type="entry name" value="COENZYME F420:L-GLUTAMATE LIGASE-LIKE DOMAIN-CONTAINING PROTEIN"/>
    <property type="match status" value="1"/>
</dbReference>
<evidence type="ECO:0000313" key="10">
    <source>
        <dbReference type="Proteomes" id="UP000028194"/>
    </source>
</evidence>
<keyword evidence="1 9" id="KW-0436">Ligase</keyword>
<dbReference type="HOGENOM" id="CLU_051152_1_0_2"/>
<sequence length="250" mass="27138">MEILTVKVARKSGRFNLFESLQGFDYKDGDIIVVSSKFVSMAEGSVVDMGRIRVSRKAKVLAKKCHMEPRLAELVLRESDYIVKGVPGFLLAIRDGMIAPNAGIDKSNVPKGFAILYPRDPFASAEDLKDAFLANLGIKVGIVIADSRLMPTRIGTTGVAIACAGFEPVEDLRGKKDLFGNVLRVTFRAVADGLATMGVAAMGESDESTPAAVVRGARVQWTDKRLSWRDMAVAPEQDIYLRGLKSESLS</sequence>
<dbReference type="Pfam" id="PF01996">
    <property type="entry name" value="F420_ligase"/>
    <property type="match status" value="1"/>
</dbReference>
<keyword evidence="4" id="KW-0460">Magnesium</keyword>
<evidence type="ECO:0000256" key="1">
    <source>
        <dbReference type="ARBA" id="ARBA00022598"/>
    </source>
</evidence>
<dbReference type="Gene3D" id="3.30.1330.100">
    <property type="entry name" value="CofE-like"/>
    <property type="match status" value="1"/>
</dbReference>
<dbReference type="GO" id="GO:0052618">
    <property type="term" value="F:coenzyme F420-0:L-glutamate ligase activity"/>
    <property type="evidence" value="ECO:0007669"/>
    <property type="project" value="TreeGrafter"/>
</dbReference>
<dbReference type="EMBL" id="CP007174">
    <property type="protein sequence ID" value="AIF83326.1"/>
    <property type="molecule type" value="Genomic_DNA"/>
</dbReference>
<name>A0A075MP61_9ARCH</name>
<evidence type="ECO:0000256" key="6">
    <source>
        <dbReference type="ARBA" id="ARBA00023134"/>
    </source>
</evidence>
<organism evidence="9 10">
    <name type="scientific">Candidatus Nitrososphaera evergladensis SR1</name>
    <dbReference type="NCBI Taxonomy" id="1459636"/>
    <lineage>
        <taxon>Archaea</taxon>
        <taxon>Nitrososphaerota</taxon>
        <taxon>Nitrososphaeria</taxon>
        <taxon>Nitrososphaerales</taxon>
        <taxon>Nitrososphaeraceae</taxon>
        <taxon>Nitrososphaera</taxon>
    </lineage>
</organism>
<accession>A0A075MP61</accession>
<dbReference type="GO" id="GO:0005525">
    <property type="term" value="F:GTP binding"/>
    <property type="evidence" value="ECO:0007669"/>
    <property type="project" value="UniProtKB-KW"/>
</dbReference>
<dbReference type="AlphaFoldDB" id="A0A075MP61"/>
<dbReference type="Gene3D" id="3.90.1660.10">
    <property type="entry name" value="CofE-like domain"/>
    <property type="match status" value="1"/>
</dbReference>
<evidence type="ECO:0000256" key="5">
    <source>
        <dbReference type="ARBA" id="ARBA00022958"/>
    </source>
</evidence>
<evidence type="ECO:0000256" key="3">
    <source>
        <dbReference type="ARBA" id="ARBA00022741"/>
    </source>
</evidence>
<keyword evidence="6" id="KW-0342">GTP-binding</keyword>
<dbReference type="PANTHER" id="PTHR47917">
    <property type="match status" value="1"/>
</dbReference>
<keyword evidence="3" id="KW-0547">Nucleotide-binding</keyword>
<evidence type="ECO:0000256" key="2">
    <source>
        <dbReference type="ARBA" id="ARBA00022723"/>
    </source>
</evidence>
<dbReference type="SUPFAM" id="SSF144010">
    <property type="entry name" value="CofE-like"/>
    <property type="match status" value="1"/>
</dbReference>